<proteinExistence type="predicted"/>
<dbReference type="eggNOG" id="ENOG502TK66">
    <property type="taxonomic scope" value="Eukaryota"/>
</dbReference>
<evidence type="ECO:0000313" key="1">
    <source>
        <dbReference type="Proteomes" id="UP000095282"/>
    </source>
</evidence>
<protein>
    <submittedName>
        <fullName evidence="2">DUF1843 domain-containing protein</fullName>
    </submittedName>
</protein>
<dbReference type="Pfam" id="PF14747">
    <property type="entry name" value="DUF4473"/>
    <property type="match status" value="1"/>
</dbReference>
<accession>A0A1I7T6N3</accession>
<dbReference type="Proteomes" id="UP000095282">
    <property type="component" value="Unplaced"/>
</dbReference>
<name>A0A1I7T6N3_9PELO</name>
<dbReference type="AlphaFoldDB" id="A0A1I7T6N3"/>
<keyword evidence="1" id="KW-1185">Reference proteome</keyword>
<dbReference type="PANTHER" id="PTHR33272:SF4">
    <property type="entry name" value="30S RIBOSOMAL PROTEIN S15-RELATED"/>
    <property type="match status" value="1"/>
</dbReference>
<dbReference type="InterPro" id="IPR027913">
    <property type="entry name" value="DUF4473"/>
</dbReference>
<dbReference type="PANTHER" id="PTHR33272">
    <property type="entry name" value="PROTEIN CBG22877-RELATED"/>
    <property type="match status" value="1"/>
</dbReference>
<organism evidence="1 2">
    <name type="scientific">Caenorhabditis tropicalis</name>
    <dbReference type="NCBI Taxonomy" id="1561998"/>
    <lineage>
        <taxon>Eukaryota</taxon>
        <taxon>Metazoa</taxon>
        <taxon>Ecdysozoa</taxon>
        <taxon>Nematoda</taxon>
        <taxon>Chromadorea</taxon>
        <taxon>Rhabditida</taxon>
        <taxon>Rhabditina</taxon>
        <taxon>Rhabditomorpha</taxon>
        <taxon>Rhabditoidea</taxon>
        <taxon>Rhabditidae</taxon>
        <taxon>Peloderinae</taxon>
        <taxon>Caenorhabditis</taxon>
    </lineage>
</organism>
<reference evidence="2" key="1">
    <citation type="submission" date="2016-11" db="UniProtKB">
        <authorList>
            <consortium name="WormBaseParasite"/>
        </authorList>
    </citation>
    <scope>IDENTIFICATION</scope>
</reference>
<sequence>MSYLDFLPALYSKMPQNKEELLTAGLSSQAADGILKIGREFEEEAEKKGTAKNPLAAIGATIQLLKDLDTFIKTQSKADQDAYAVLLEKKKALMEADAKKNELFDMN</sequence>
<evidence type="ECO:0000313" key="2">
    <source>
        <dbReference type="WBParaSite" id="Csp11.Scaffold522.g2927.t1"/>
    </source>
</evidence>
<dbReference type="WBParaSite" id="Csp11.Scaffold522.g2927.t1">
    <property type="protein sequence ID" value="Csp11.Scaffold522.g2927.t1"/>
    <property type="gene ID" value="Csp11.Scaffold522.g2927"/>
</dbReference>